<name>A0A8W8MLL9_MAGGI</name>
<evidence type="ECO:0000313" key="1">
    <source>
        <dbReference type="EnsemblMetazoa" id="G34197.1:cds"/>
    </source>
</evidence>
<reference evidence="1" key="1">
    <citation type="submission" date="2022-08" db="UniProtKB">
        <authorList>
            <consortium name="EnsemblMetazoa"/>
        </authorList>
    </citation>
    <scope>IDENTIFICATION</scope>
    <source>
        <strain evidence="1">05x7-T-G4-1.051#20</strain>
    </source>
</reference>
<dbReference type="EnsemblMetazoa" id="G34197.1">
    <property type="protein sequence ID" value="G34197.1:cds"/>
    <property type="gene ID" value="G34197"/>
</dbReference>
<organism evidence="1 2">
    <name type="scientific">Magallana gigas</name>
    <name type="common">Pacific oyster</name>
    <name type="synonym">Crassostrea gigas</name>
    <dbReference type="NCBI Taxonomy" id="29159"/>
    <lineage>
        <taxon>Eukaryota</taxon>
        <taxon>Metazoa</taxon>
        <taxon>Spiralia</taxon>
        <taxon>Lophotrochozoa</taxon>
        <taxon>Mollusca</taxon>
        <taxon>Bivalvia</taxon>
        <taxon>Autobranchia</taxon>
        <taxon>Pteriomorphia</taxon>
        <taxon>Ostreida</taxon>
        <taxon>Ostreoidea</taxon>
        <taxon>Ostreidae</taxon>
        <taxon>Magallana</taxon>
    </lineage>
</organism>
<accession>A0A8W8MLL9</accession>
<protein>
    <submittedName>
        <fullName evidence="1">Uncharacterized protein</fullName>
    </submittedName>
</protein>
<dbReference type="Proteomes" id="UP000005408">
    <property type="component" value="Unassembled WGS sequence"/>
</dbReference>
<evidence type="ECO:0000313" key="2">
    <source>
        <dbReference type="Proteomes" id="UP000005408"/>
    </source>
</evidence>
<keyword evidence="2" id="KW-1185">Reference proteome</keyword>
<sequence>MVFVNSTECKDSAITVRKVESCPQNVKEWKEAAAWKGCEKMTCSSFEYHCVINAWGNETIEVCAPRLLIIEPEKFNVEEGREVENHLLEVNTITQDVFHELNGSSDNTNLDAILS</sequence>
<dbReference type="AlphaFoldDB" id="A0A8W8MLL9"/>
<proteinExistence type="predicted"/>